<gene>
    <name evidence="3" type="ORF">K444DRAFT_654137</name>
</gene>
<evidence type="ECO:0000313" key="3">
    <source>
        <dbReference type="EMBL" id="PMD57007.1"/>
    </source>
</evidence>
<dbReference type="EMBL" id="KZ613847">
    <property type="protein sequence ID" value="PMD57007.1"/>
    <property type="molecule type" value="Genomic_DNA"/>
</dbReference>
<dbReference type="OrthoDB" id="20105at2759"/>
<organism evidence="3 4">
    <name type="scientific">Hyaloscypha bicolor E</name>
    <dbReference type="NCBI Taxonomy" id="1095630"/>
    <lineage>
        <taxon>Eukaryota</taxon>
        <taxon>Fungi</taxon>
        <taxon>Dikarya</taxon>
        <taxon>Ascomycota</taxon>
        <taxon>Pezizomycotina</taxon>
        <taxon>Leotiomycetes</taxon>
        <taxon>Helotiales</taxon>
        <taxon>Hyaloscyphaceae</taxon>
        <taxon>Hyaloscypha</taxon>
        <taxon>Hyaloscypha bicolor</taxon>
    </lineage>
</organism>
<dbReference type="InParanoid" id="A0A2J6T1V5"/>
<feature type="compositionally biased region" description="Basic and acidic residues" evidence="2">
    <location>
        <begin position="414"/>
        <end position="423"/>
    </location>
</feature>
<feature type="region of interest" description="Disordered" evidence="2">
    <location>
        <begin position="178"/>
        <end position="201"/>
    </location>
</feature>
<feature type="compositionally biased region" description="Low complexity" evidence="2">
    <location>
        <begin position="439"/>
        <end position="448"/>
    </location>
</feature>
<feature type="coiled-coil region" evidence="1">
    <location>
        <begin position="43"/>
        <end position="119"/>
    </location>
</feature>
<reference evidence="3 4" key="1">
    <citation type="submission" date="2016-04" db="EMBL/GenBank/DDBJ databases">
        <title>A degradative enzymes factory behind the ericoid mycorrhizal symbiosis.</title>
        <authorList>
            <consortium name="DOE Joint Genome Institute"/>
            <person name="Martino E."/>
            <person name="Morin E."/>
            <person name="Grelet G."/>
            <person name="Kuo A."/>
            <person name="Kohler A."/>
            <person name="Daghino S."/>
            <person name="Barry K."/>
            <person name="Choi C."/>
            <person name="Cichocki N."/>
            <person name="Clum A."/>
            <person name="Copeland A."/>
            <person name="Hainaut M."/>
            <person name="Haridas S."/>
            <person name="Labutti K."/>
            <person name="Lindquist E."/>
            <person name="Lipzen A."/>
            <person name="Khouja H.-R."/>
            <person name="Murat C."/>
            <person name="Ohm R."/>
            <person name="Olson A."/>
            <person name="Spatafora J."/>
            <person name="Veneault-Fourrey C."/>
            <person name="Henrissat B."/>
            <person name="Grigoriev I."/>
            <person name="Martin F."/>
            <person name="Perotto S."/>
        </authorList>
    </citation>
    <scope>NUCLEOTIDE SEQUENCE [LARGE SCALE GENOMIC DNA]</scope>
    <source>
        <strain evidence="3 4">E</strain>
    </source>
</reference>
<evidence type="ECO:0000256" key="2">
    <source>
        <dbReference type="SAM" id="MobiDB-lite"/>
    </source>
</evidence>
<name>A0A2J6T1V5_9HELO</name>
<proteinExistence type="predicted"/>
<feature type="compositionally biased region" description="Basic residues" evidence="2">
    <location>
        <begin position="474"/>
        <end position="484"/>
    </location>
</feature>
<feature type="region of interest" description="Disordered" evidence="2">
    <location>
        <begin position="404"/>
        <end position="484"/>
    </location>
</feature>
<evidence type="ECO:0000256" key="1">
    <source>
        <dbReference type="SAM" id="Coils"/>
    </source>
</evidence>
<dbReference type="AlphaFoldDB" id="A0A2J6T1V5"/>
<keyword evidence="1" id="KW-0175">Coiled coil</keyword>
<dbReference type="Proteomes" id="UP000235371">
    <property type="component" value="Unassembled WGS sequence"/>
</dbReference>
<sequence length="615" mass="68609">MDSSISYNDDEHIESHLSRAQSLEMAYQETLRNTDIIIKDEGARRLRLRILMLENENDDLHEQLALEDDRIDVLEQESEELRGQLGQAQEDVCQREAELRTQTRELQNLKAELASMNGITTDTTKILTEKLSLVRELATLKPELEHLRSQASYQHTVLAEKLALQRQVSTLEVELETEKRASKRAAQKSRNSDAEIELQNQLDQLQKDLAREKREREKARKEVELEHQCQVEELQRELAQEKRAREKNRKETETDVQDRLEELQRDLARERRDGEKACKEAEKELKSAETRISVLESKLDQLRMKLRATKDQLKECQTELSQARAVVVKAGPAASKGDAAVKNPQKRGALEMSTDVEIGTPDGVAMRGKRPVAKRGRMDQMMVGEKSMFSITPFLNRTISMAPQTPGEEMEPEALEKEQRKVTGEPTAEVVREQPPTSRADPAPAAVPKPRRKKVVENAPVTESKVLGEAKASNKNKKAPAKKPRVLSTLEKVGEEEGDENEMKEFIPAAAKGAGAPMLFKAGQVQLKNVDAEESGPKKKKRKLLGGGRTLFDEEDGEATKRPAKVSLGPPRLLGKGGLAGPKGGLKGGLDTVSGFGGFSPLKKDRRGVGASFLV</sequence>
<protein>
    <submittedName>
        <fullName evidence="3">Uncharacterized protein</fullName>
    </submittedName>
</protein>
<evidence type="ECO:0000313" key="4">
    <source>
        <dbReference type="Proteomes" id="UP000235371"/>
    </source>
</evidence>
<dbReference type="STRING" id="1095630.A0A2J6T1V5"/>
<dbReference type="GeneID" id="36594001"/>
<feature type="region of interest" description="Disordered" evidence="2">
    <location>
        <begin position="531"/>
        <end position="581"/>
    </location>
</feature>
<dbReference type="RefSeq" id="XP_024733911.1">
    <property type="nucleotide sequence ID" value="XM_024885924.1"/>
</dbReference>
<accession>A0A2J6T1V5</accession>
<keyword evidence="4" id="KW-1185">Reference proteome</keyword>